<evidence type="ECO:0000313" key="17">
    <source>
        <dbReference type="EMBL" id="MBD7963873.1"/>
    </source>
</evidence>
<reference evidence="17 18" key="1">
    <citation type="submission" date="2020-08" db="EMBL/GenBank/DDBJ databases">
        <title>A Genomic Blueprint of the Chicken Gut Microbiome.</title>
        <authorList>
            <person name="Gilroy R."/>
            <person name="Ravi A."/>
            <person name="Getino M."/>
            <person name="Pursley I."/>
            <person name="Horton D.L."/>
            <person name="Alikhan N.-F."/>
            <person name="Baker D."/>
            <person name="Gharbi K."/>
            <person name="Hall N."/>
            <person name="Watson M."/>
            <person name="Adriaenssens E.M."/>
            <person name="Foster-Nyarko E."/>
            <person name="Jarju S."/>
            <person name="Secka A."/>
            <person name="Antonio M."/>
            <person name="Oren A."/>
            <person name="Chaudhuri R."/>
            <person name="La Ragione R.M."/>
            <person name="Hildebrand F."/>
            <person name="Pallen M.J."/>
        </authorList>
    </citation>
    <scope>NUCLEOTIDE SEQUENCE [LARGE SCALE GENOMIC DNA]</scope>
    <source>
        <strain evidence="17 18">Sa2CUA10</strain>
    </source>
</reference>
<evidence type="ECO:0000256" key="11">
    <source>
        <dbReference type="ARBA" id="ARBA00022989"/>
    </source>
</evidence>
<dbReference type="InterPro" id="IPR036890">
    <property type="entry name" value="HATPase_C_sf"/>
</dbReference>
<evidence type="ECO:0000259" key="16">
    <source>
        <dbReference type="PROSITE" id="PS50885"/>
    </source>
</evidence>
<keyword evidence="18" id="KW-1185">Reference proteome</keyword>
<protein>
    <recommendedName>
        <fullName evidence="3">histidine kinase</fullName>
        <ecNumber evidence="3">2.7.13.3</ecNumber>
    </recommendedName>
</protein>
<dbReference type="PROSITE" id="PS50885">
    <property type="entry name" value="HAMP"/>
    <property type="match status" value="1"/>
</dbReference>
<evidence type="ECO:0000256" key="5">
    <source>
        <dbReference type="ARBA" id="ARBA00022553"/>
    </source>
</evidence>
<dbReference type="GO" id="GO:0016301">
    <property type="term" value="F:kinase activity"/>
    <property type="evidence" value="ECO:0007669"/>
    <property type="project" value="UniProtKB-KW"/>
</dbReference>
<accession>A0ABR8SK60</accession>
<sequence>MNIKNRITLFSTVWLLIILLVTNSGIYLLFQKNLHDNALEGTEIRMESLTEAVKTSTETKMNMTQLLRAYLPADSMIRIITGDNRVAATSSRITDDDKLQDIKPIYRSNQYSDVKKLDGMVYTVSQHPVIWMDGEVVSLQLIEKESSIQNTLQILRIVLIIATLLILIPSYIGGRFLSRLILVPISNLTRTMEENQKRGTYKRITINKKSNDELNKMARTFNHMMDLLENNYKKQEQFVSDASHELRTPLTVIESYAKMLKRWGGSRPEILEEAVEAIHSESIRMKELTQQMLILARDESQVDLQLEQSDLVEMAKNAAKNMNKAYDRDIHVHSNLDEIHGECDSLKIKQVLIILLDNAIKYSSGAINVEITKQGNSVRFSVTDYGIGIPKENLEKVYDRFFRVDQARSRDTGGAGLGLSIAKQIISAHQGNLHLQSEEGKGTTVTMEIPLKQS</sequence>
<evidence type="ECO:0000256" key="1">
    <source>
        <dbReference type="ARBA" id="ARBA00000085"/>
    </source>
</evidence>
<dbReference type="PANTHER" id="PTHR45528">
    <property type="entry name" value="SENSOR HISTIDINE KINASE CPXA"/>
    <property type="match status" value="1"/>
</dbReference>
<keyword evidence="11 14" id="KW-1133">Transmembrane helix</keyword>
<evidence type="ECO:0000256" key="9">
    <source>
        <dbReference type="ARBA" id="ARBA00022777"/>
    </source>
</evidence>
<dbReference type="RefSeq" id="WP_191753275.1">
    <property type="nucleotide sequence ID" value="NZ_JACSQM010000003.1"/>
</dbReference>
<comment type="catalytic activity">
    <reaction evidence="1">
        <text>ATP + protein L-histidine = ADP + protein N-phospho-L-histidine.</text>
        <dbReference type="EC" id="2.7.13.3"/>
    </reaction>
</comment>
<feature type="domain" description="Histidine kinase" evidence="15">
    <location>
        <begin position="241"/>
        <end position="453"/>
    </location>
</feature>
<evidence type="ECO:0000256" key="13">
    <source>
        <dbReference type="ARBA" id="ARBA00023136"/>
    </source>
</evidence>
<dbReference type="CDD" id="cd00082">
    <property type="entry name" value="HisKA"/>
    <property type="match status" value="1"/>
</dbReference>
<dbReference type="PANTHER" id="PTHR45528:SF1">
    <property type="entry name" value="SENSOR HISTIDINE KINASE CPXA"/>
    <property type="match status" value="1"/>
</dbReference>
<keyword evidence="12" id="KW-0902">Two-component regulatory system</keyword>
<dbReference type="SUPFAM" id="SSF55874">
    <property type="entry name" value="ATPase domain of HSP90 chaperone/DNA topoisomerase II/histidine kinase"/>
    <property type="match status" value="1"/>
</dbReference>
<name>A0ABR8SK60_9BACL</name>
<feature type="transmembrane region" description="Helical" evidence="14">
    <location>
        <begin position="7"/>
        <end position="30"/>
    </location>
</feature>
<dbReference type="Pfam" id="PF00512">
    <property type="entry name" value="HisKA"/>
    <property type="match status" value="1"/>
</dbReference>
<keyword evidence="6" id="KW-0808">Transferase</keyword>
<dbReference type="SMART" id="SM00387">
    <property type="entry name" value="HATPase_c"/>
    <property type="match status" value="1"/>
</dbReference>
<comment type="subcellular location">
    <subcellularLocation>
        <location evidence="2">Cell membrane</location>
        <topology evidence="2">Multi-pass membrane protein</topology>
    </subcellularLocation>
</comment>
<proteinExistence type="predicted"/>
<keyword evidence="10" id="KW-0067">ATP-binding</keyword>
<dbReference type="SUPFAM" id="SSF158472">
    <property type="entry name" value="HAMP domain-like"/>
    <property type="match status" value="1"/>
</dbReference>
<evidence type="ECO:0000259" key="15">
    <source>
        <dbReference type="PROSITE" id="PS50109"/>
    </source>
</evidence>
<dbReference type="EMBL" id="JACSQM010000003">
    <property type="protein sequence ID" value="MBD7963873.1"/>
    <property type="molecule type" value="Genomic_DNA"/>
</dbReference>
<evidence type="ECO:0000256" key="14">
    <source>
        <dbReference type="SAM" id="Phobius"/>
    </source>
</evidence>
<dbReference type="SMART" id="SM00388">
    <property type="entry name" value="HisKA"/>
    <property type="match status" value="1"/>
</dbReference>
<evidence type="ECO:0000256" key="10">
    <source>
        <dbReference type="ARBA" id="ARBA00022840"/>
    </source>
</evidence>
<dbReference type="Pfam" id="PF02518">
    <property type="entry name" value="HATPase_c"/>
    <property type="match status" value="1"/>
</dbReference>
<keyword evidence="7 14" id="KW-0812">Transmembrane</keyword>
<evidence type="ECO:0000313" key="18">
    <source>
        <dbReference type="Proteomes" id="UP000603641"/>
    </source>
</evidence>
<keyword evidence="4" id="KW-1003">Cell membrane</keyword>
<evidence type="ECO:0000256" key="4">
    <source>
        <dbReference type="ARBA" id="ARBA00022475"/>
    </source>
</evidence>
<dbReference type="Proteomes" id="UP000603641">
    <property type="component" value="Unassembled WGS sequence"/>
</dbReference>
<dbReference type="SMART" id="SM00304">
    <property type="entry name" value="HAMP"/>
    <property type="match status" value="1"/>
</dbReference>
<dbReference type="Gene3D" id="3.30.565.10">
    <property type="entry name" value="Histidine kinase-like ATPase, C-terminal domain"/>
    <property type="match status" value="1"/>
</dbReference>
<dbReference type="Pfam" id="PF00672">
    <property type="entry name" value="HAMP"/>
    <property type="match status" value="1"/>
</dbReference>
<keyword evidence="9 17" id="KW-0418">Kinase</keyword>
<evidence type="ECO:0000256" key="6">
    <source>
        <dbReference type="ARBA" id="ARBA00022679"/>
    </source>
</evidence>
<evidence type="ECO:0000256" key="3">
    <source>
        <dbReference type="ARBA" id="ARBA00012438"/>
    </source>
</evidence>
<dbReference type="InterPro" id="IPR005467">
    <property type="entry name" value="His_kinase_dom"/>
</dbReference>
<evidence type="ECO:0000256" key="12">
    <source>
        <dbReference type="ARBA" id="ARBA00023012"/>
    </source>
</evidence>
<dbReference type="InterPro" id="IPR003661">
    <property type="entry name" value="HisK_dim/P_dom"/>
</dbReference>
<dbReference type="Gene3D" id="1.10.287.130">
    <property type="match status" value="1"/>
</dbReference>
<keyword evidence="13 14" id="KW-0472">Membrane</keyword>
<dbReference type="InterPro" id="IPR050398">
    <property type="entry name" value="HssS/ArlS-like"/>
</dbReference>
<dbReference type="InterPro" id="IPR004358">
    <property type="entry name" value="Sig_transdc_His_kin-like_C"/>
</dbReference>
<organism evidence="17 18">
    <name type="scientific">Fictibacillus norfolkensis</name>
    <dbReference type="NCBI Taxonomy" id="2762233"/>
    <lineage>
        <taxon>Bacteria</taxon>
        <taxon>Bacillati</taxon>
        <taxon>Bacillota</taxon>
        <taxon>Bacilli</taxon>
        <taxon>Bacillales</taxon>
        <taxon>Fictibacillaceae</taxon>
        <taxon>Fictibacillus</taxon>
    </lineage>
</organism>
<dbReference type="InterPro" id="IPR036097">
    <property type="entry name" value="HisK_dim/P_sf"/>
</dbReference>
<dbReference type="Gene3D" id="6.10.340.10">
    <property type="match status" value="1"/>
</dbReference>
<dbReference type="PROSITE" id="PS50109">
    <property type="entry name" value="HIS_KIN"/>
    <property type="match status" value="1"/>
</dbReference>
<dbReference type="CDD" id="cd00075">
    <property type="entry name" value="HATPase"/>
    <property type="match status" value="1"/>
</dbReference>
<dbReference type="SUPFAM" id="SSF47384">
    <property type="entry name" value="Homodimeric domain of signal transducing histidine kinase"/>
    <property type="match status" value="1"/>
</dbReference>
<keyword evidence="5" id="KW-0597">Phosphoprotein</keyword>
<dbReference type="InterPro" id="IPR003660">
    <property type="entry name" value="HAMP_dom"/>
</dbReference>
<comment type="caution">
    <text evidence="17">The sequence shown here is derived from an EMBL/GenBank/DDBJ whole genome shotgun (WGS) entry which is preliminary data.</text>
</comment>
<evidence type="ECO:0000256" key="2">
    <source>
        <dbReference type="ARBA" id="ARBA00004651"/>
    </source>
</evidence>
<feature type="transmembrane region" description="Helical" evidence="14">
    <location>
        <begin position="154"/>
        <end position="172"/>
    </location>
</feature>
<keyword evidence="8" id="KW-0547">Nucleotide-binding</keyword>
<dbReference type="PRINTS" id="PR00344">
    <property type="entry name" value="BCTRLSENSOR"/>
</dbReference>
<feature type="domain" description="HAMP" evidence="16">
    <location>
        <begin position="179"/>
        <end position="233"/>
    </location>
</feature>
<evidence type="ECO:0000256" key="8">
    <source>
        <dbReference type="ARBA" id="ARBA00022741"/>
    </source>
</evidence>
<dbReference type="InterPro" id="IPR003594">
    <property type="entry name" value="HATPase_dom"/>
</dbReference>
<gene>
    <name evidence="17" type="ORF">H9648_07355</name>
</gene>
<dbReference type="CDD" id="cd06225">
    <property type="entry name" value="HAMP"/>
    <property type="match status" value="1"/>
</dbReference>
<evidence type="ECO:0000256" key="7">
    <source>
        <dbReference type="ARBA" id="ARBA00022692"/>
    </source>
</evidence>
<dbReference type="EC" id="2.7.13.3" evidence="3"/>